<keyword evidence="3" id="KW-0963">Cytoplasm</keyword>
<dbReference type="SUPFAM" id="SSF56266">
    <property type="entry name" value="DmpA/ArgJ-like"/>
    <property type="match status" value="1"/>
</dbReference>
<proteinExistence type="inferred from homology"/>
<dbReference type="AlphaFoldDB" id="A0A382DJH0"/>
<dbReference type="Pfam" id="PF01960">
    <property type="entry name" value="ArgJ"/>
    <property type="match status" value="1"/>
</dbReference>
<comment type="subcellular location">
    <subcellularLocation>
        <location evidence="1">Cytoplasm</location>
    </subcellularLocation>
</comment>
<dbReference type="NCBIfam" id="NF003802">
    <property type="entry name" value="PRK05388.1"/>
    <property type="match status" value="1"/>
</dbReference>
<dbReference type="GO" id="GO:0006526">
    <property type="term" value="P:L-arginine biosynthetic process"/>
    <property type="evidence" value="ECO:0007669"/>
    <property type="project" value="UniProtKB-KW"/>
</dbReference>
<dbReference type="FunFam" id="3.10.20.340:FF:000003">
    <property type="entry name" value="Arginine biosynthesis bifunctional protein ArgJ"/>
    <property type="match status" value="1"/>
</dbReference>
<dbReference type="GO" id="GO:0004042">
    <property type="term" value="F:L-glutamate N-acetyltransferase activity"/>
    <property type="evidence" value="ECO:0007669"/>
    <property type="project" value="TreeGrafter"/>
</dbReference>
<dbReference type="NCBIfam" id="TIGR00120">
    <property type="entry name" value="ArgJ"/>
    <property type="match status" value="1"/>
</dbReference>
<evidence type="ECO:0000256" key="6">
    <source>
        <dbReference type="ARBA" id="ARBA00022679"/>
    </source>
</evidence>
<keyword evidence="8" id="KW-0012">Acyltransferase</keyword>
<dbReference type="GO" id="GO:0004358">
    <property type="term" value="F:L-glutamate N-acetyltransferase activity, acting on acetyl-L-ornithine as donor"/>
    <property type="evidence" value="ECO:0007669"/>
    <property type="project" value="InterPro"/>
</dbReference>
<evidence type="ECO:0000256" key="5">
    <source>
        <dbReference type="ARBA" id="ARBA00022605"/>
    </source>
</evidence>
<dbReference type="CDD" id="cd02152">
    <property type="entry name" value="OAT"/>
    <property type="match status" value="1"/>
</dbReference>
<dbReference type="Gene3D" id="3.60.70.12">
    <property type="entry name" value="L-amino peptidase D-ALA esterase/amidase"/>
    <property type="match status" value="1"/>
</dbReference>
<evidence type="ECO:0000256" key="2">
    <source>
        <dbReference type="ARBA" id="ARBA00006774"/>
    </source>
</evidence>
<dbReference type="InterPro" id="IPR016117">
    <property type="entry name" value="ArgJ-like_dom_sf"/>
</dbReference>
<keyword evidence="5" id="KW-0028">Amino-acid biosynthesis</keyword>
<evidence type="ECO:0000256" key="4">
    <source>
        <dbReference type="ARBA" id="ARBA00022571"/>
    </source>
</evidence>
<sequence length="409" mass="43614">MTKFQTTFRQFPDLPPIAGMRLGGASARIWYRGRKDLMLAVFDRSVPVAGVFTRSTTASPAVVWGRSILAGGRARALVVNSGNANAWTGAAGVEAVHHVVRSTADMVRCPVRQVFVSSTGVIGEVLDASKITKALPRLCRQISPNNWKAAAKSIMTTDTFPKGATRSVIVNGRVVTINGVAKGSGMIAPNMATMLGYIFTDARVPSKLLQGMLVTANKKSFNSITVDGDTSTSDTVMAFATGAIPLGFRPIGLMDPRLVEFRVALDSLTRELAQKIVSDGEGASKFISISVRGAVSSMAARGIAFSIANSPLVKTAIAGSDPNWGRIIMAIGQAEEKINKDKLVLRIGSFPITEAGGERADYDEGRVAEYMKGAEIDIDVDVGVGRGRATVWTCDLTHRYIAINADYRS</sequence>
<dbReference type="InterPro" id="IPR002813">
    <property type="entry name" value="Arg_biosynth_ArgJ"/>
</dbReference>
<organism evidence="9">
    <name type="scientific">marine metagenome</name>
    <dbReference type="NCBI Taxonomy" id="408172"/>
    <lineage>
        <taxon>unclassified sequences</taxon>
        <taxon>metagenomes</taxon>
        <taxon>ecological metagenomes</taxon>
    </lineage>
</organism>
<dbReference type="FunFam" id="3.60.70.12:FF:000001">
    <property type="entry name" value="Arginine biosynthesis bifunctional protein ArgJ, chloroplastic"/>
    <property type="match status" value="1"/>
</dbReference>
<name>A0A382DJH0_9ZZZZ</name>
<keyword evidence="4" id="KW-0055">Arginine biosynthesis</keyword>
<reference evidence="9" key="1">
    <citation type="submission" date="2018-05" db="EMBL/GenBank/DDBJ databases">
        <authorList>
            <person name="Lanie J.A."/>
            <person name="Ng W.-L."/>
            <person name="Kazmierczak K.M."/>
            <person name="Andrzejewski T.M."/>
            <person name="Davidsen T.M."/>
            <person name="Wayne K.J."/>
            <person name="Tettelin H."/>
            <person name="Glass J.I."/>
            <person name="Rusch D."/>
            <person name="Podicherti R."/>
            <person name="Tsui H.-C.T."/>
            <person name="Winkler M.E."/>
        </authorList>
    </citation>
    <scope>NUCLEOTIDE SEQUENCE</scope>
</reference>
<dbReference type="GO" id="GO:0006592">
    <property type="term" value="P:ornithine biosynthetic process"/>
    <property type="evidence" value="ECO:0007669"/>
    <property type="project" value="TreeGrafter"/>
</dbReference>
<evidence type="ECO:0000256" key="7">
    <source>
        <dbReference type="ARBA" id="ARBA00022813"/>
    </source>
</evidence>
<dbReference type="EMBL" id="UINC01039416">
    <property type="protein sequence ID" value="SVB37861.1"/>
    <property type="molecule type" value="Genomic_DNA"/>
</dbReference>
<evidence type="ECO:0000256" key="8">
    <source>
        <dbReference type="ARBA" id="ARBA00023315"/>
    </source>
</evidence>
<evidence type="ECO:0000256" key="1">
    <source>
        <dbReference type="ARBA" id="ARBA00004496"/>
    </source>
</evidence>
<dbReference type="GO" id="GO:0005737">
    <property type="term" value="C:cytoplasm"/>
    <property type="evidence" value="ECO:0007669"/>
    <property type="project" value="UniProtKB-SubCell"/>
</dbReference>
<dbReference type="InterPro" id="IPR042195">
    <property type="entry name" value="ArgJ_beta_C"/>
</dbReference>
<protein>
    <submittedName>
        <fullName evidence="9">Uncharacterized protein</fullName>
    </submittedName>
</protein>
<dbReference type="HAMAP" id="MF_01106">
    <property type="entry name" value="ArgJ"/>
    <property type="match status" value="1"/>
</dbReference>
<evidence type="ECO:0000256" key="3">
    <source>
        <dbReference type="ARBA" id="ARBA00022490"/>
    </source>
</evidence>
<comment type="similarity">
    <text evidence="2">Belongs to the ArgJ family.</text>
</comment>
<dbReference type="Gene3D" id="3.10.20.340">
    <property type="entry name" value="ArgJ beta chain, C-terminal domain"/>
    <property type="match status" value="1"/>
</dbReference>
<accession>A0A382DJH0</accession>
<evidence type="ECO:0000313" key="9">
    <source>
        <dbReference type="EMBL" id="SVB37861.1"/>
    </source>
</evidence>
<keyword evidence="6" id="KW-0808">Transferase</keyword>
<gene>
    <name evidence="9" type="ORF">METZ01_LOCUS190715</name>
</gene>
<keyword evidence="7" id="KW-0068">Autocatalytic cleavage</keyword>
<dbReference type="PANTHER" id="PTHR23100">
    <property type="entry name" value="ARGININE BIOSYNTHESIS BIFUNCTIONAL PROTEIN ARGJ"/>
    <property type="match status" value="1"/>
</dbReference>
<dbReference type="PANTHER" id="PTHR23100:SF0">
    <property type="entry name" value="ARGININE BIOSYNTHESIS BIFUNCTIONAL PROTEIN ARGJ, MITOCHONDRIAL"/>
    <property type="match status" value="1"/>
</dbReference>